<protein>
    <submittedName>
        <fullName evidence="2">Uncharacterized protein</fullName>
    </submittedName>
</protein>
<name>A0A381TM27_9ZZZZ</name>
<organism evidence="2">
    <name type="scientific">marine metagenome</name>
    <dbReference type="NCBI Taxonomy" id="408172"/>
    <lineage>
        <taxon>unclassified sequences</taxon>
        <taxon>metagenomes</taxon>
        <taxon>ecological metagenomes</taxon>
    </lineage>
</organism>
<keyword evidence="1" id="KW-0472">Membrane</keyword>
<evidence type="ECO:0000313" key="2">
    <source>
        <dbReference type="EMBL" id="SVA17132.1"/>
    </source>
</evidence>
<accession>A0A381TM27</accession>
<dbReference type="EMBL" id="UINC01004826">
    <property type="protein sequence ID" value="SVA17132.1"/>
    <property type="molecule type" value="Genomic_DNA"/>
</dbReference>
<dbReference type="AlphaFoldDB" id="A0A381TM27"/>
<reference evidence="2" key="1">
    <citation type="submission" date="2018-05" db="EMBL/GenBank/DDBJ databases">
        <authorList>
            <person name="Lanie J.A."/>
            <person name="Ng W.-L."/>
            <person name="Kazmierczak K.M."/>
            <person name="Andrzejewski T.M."/>
            <person name="Davidsen T.M."/>
            <person name="Wayne K.J."/>
            <person name="Tettelin H."/>
            <person name="Glass J.I."/>
            <person name="Rusch D."/>
            <person name="Podicherti R."/>
            <person name="Tsui H.-C.T."/>
            <person name="Winkler M.E."/>
        </authorList>
    </citation>
    <scope>NUCLEOTIDE SEQUENCE</scope>
</reference>
<keyword evidence="1" id="KW-0812">Transmembrane</keyword>
<gene>
    <name evidence="2" type="ORF">METZ01_LOCUS69986</name>
</gene>
<sequence>MKGKSLKPFIMVAASLLLNGFQILYSVPLILTSFSL</sequence>
<proteinExistence type="predicted"/>
<evidence type="ECO:0000256" key="1">
    <source>
        <dbReference type="SAM" id="Phobius"/>
    </source>
</evidence>
<feature type="transmembrane region" description="Helical" evidence="1">
    <location>
        <begin position="9"/>
        <end position="31"/>
    </location>
</feature>
<keyword evidence="1" id="KW-1133">Transmembrane helix</keyword>